<dbReference type="EnsemblPlants" id="evm.model.03.1567">
    <property type="protein sequence ID" value="cds.evm.model.03.1567"/>
    <property type="gene ID" value="evm.TU.03.1567"/>
</dbReference>
<name>A0A803P5S9_CANSA</name>
<reference evidence="2" key="1">
    <citation type="submission" date="2018-11" db="EMBL/GenBank/DDBJ databases">
        <authorList>
            <person name="Grassa J C."/>
        </authorList>
    </citation>
    <scope>NUCLEOTIDE SEQUENCE [LARGE SCALE GENOMIC DNA]</scope>
</reference>
<evidence type="ECO:0000256" key="1">
    <source>
        <dbReference type="SAM" id="MobiDB-lite"/>
    </source>
</evidence>
<evidence type="ECO:0000313" key="2">
    <source>
        <dbReference type="EnsemblPlants" id="cds.evm.model.03.1567"/>
    </source>
</evidence>
<protein>
    <submittedName>
        <fullName evidence="2">Uncharacterized protein</fullName>
    </submittedName>
</protein>
<organism evidence="2 3">
    <name type="scientific">Cannabis sativa</name>
    <name type="common">Hemp</name>
    <name type="synonym">Marijuana</name>
    <dbReference type="NCBI Taxonomy" id="3483"/>
    <lineage>
        <taxon>Eukaryota</taxon>
        <taxon>Viridiplantae</taxon>
        <taxon>Streptophyta</taxon>
        <taxon>Embryophyta</taxon>
        <taxon>Tracheophyta</taxon>
        <taxon>Spermatophyta</taxon>
        <taxon>Magnoliopsida</taxon>
        <taxon>eudicotyledons</taxon>
        <taxon>Gunneridae</taxon>
        <taxon>Pentapetalae</taxon>
        <taxon>rosids</taxon>
        <taxon>fabids</taxon>
        <taxon>Rosales</taxon>
        <taxon>Cannabaceae</taxon>
        <taxon>Cannabis</taxon>
    </lineage>
</organism>
<keyword evidence="3" id="KW-1185">Reference proteome</keyword>
<dbReference type="EMBL" id="UZAU01000320">
    <property type="status" value="NOT_ANNOTATED_CDS"/>
    <property type="molecule type" value="Genomic_DNA"/>
</dbReference>
<feature type="region of interest" description="Disordered" evidence="1">
    <location>
        <begin position="1"/>
        <end position="22"/>
    </location>
</feature>
<sequence length="283" mass="30626">MFLIRRTPATTPASLGFPQDPMTPNSDVRVLATTRISTNLTNVPNPACSTGITNLTNTTGIGKPHVDLGENFGLARIKEAVYHVGQTKELCAAKLDCHNREDSDLIRQFNDRTVERGISSSTTPPLGQTLAGQPFSGAPLVGQQGELSPRNIRGQVIQMPIFKQLGPGTSGNTQENNNSISEYNHFRQLDPPNSSNWCDLRPVNTKAAPTNQERMGDQTLPNIELAGDEQLSRVGQAGNGQLPCPGLADQSQMLSLGLADVEHTLSQGMACQILILIQYKHHQ</sequence>
<accession>A0A803P5S9</accession>
<dbReference type="AlphaFoldDB" id="A0A803P5S9"/>
<evidence type="ECO:0000313" key="3">
    <source>
        <dbReference type="Proteomes" id="UP000596661"/>
    </source>
</evidence>
<dbReference type="Gramene" id="evm.model.03.1567">
    <property type="protein sequence ID" value="cds.evm.model.03.1567"/>
    <property type="gene ID" value="evm.TU.03.1567"/>
</dbReference>
<dbReference type="Proteomes" id="UP000596661">
    <property type="component" value="Chromosome 3"/>
</dbReference>
<proteinExistence type="predicted"/>
<reference evidence="2" key="2">
    <citation type="submission" date="2021-03" db="UniProtKB">
        <authorList>
            <consortium name="EnsemblPlants"/>
        </authorList>
    </citation>
    <scope>IDENTIFICATION</scope>
</reference>